<dbReference type="PANTHER" id="PTHR21357">
    <property type="entry name" value="FAM172 FAMILY PROTEIN HOMOLOG CG10038"/>
    <property type="match status" value="1"/>
</dbReference>
<dbReference type="GO" id="GO:0005634">
    <property type="term" value="C:nucleus"/>
    <property type="evidence" value="ECO:0007669"/>
    <property type="project" value="TreeGrafter"/>
</dbReference>
<evidence type="ECO:0000259" key="1">
    <source>
        <dbReference type="Pfam" id="PF22749"/>
    </source>
</evidence>
<evidence type="ECO:0000313" key="2">
    <source>
        <dbReference type="EMBL" id="CAF3589232.1"/>
    </source>
</evidence>
<dbReference type="SUPFAM" id="SSF53474">
    <property type="entry name" value="alpha/beta-Hydrolases"/>
    <property type="match status" value="1"/>
</dbReference>
<accession>A0A818M8V7</accession>
<name>A0A818M8V7_9BILA</name>
<proteinExistence type="predicted"/>
<dbReference type="PANTHER" id="PTHR21357:SF4">
    <property type="entry name" value="FAM172 FAMILY PROTEIN HOMOLOG CG10038"/>
    <property type="match status" value="1"/>
</dbReference>
<sequence length="390" mass="44545">MNCAICMTTSSTPYHCCTNDKHCLCESCCINIISSIINNGKIALLLSNKIPCYICNEKFQYNDLPQNLQSDLNNILLTIPKTSKQPQSIQEFNYYYNEFNQLRHCITNKKFIFLTQRHYELLGKAIEIYIQTLIKSNPWNYEEIWLPINDNNQNQEKVNIFISNDFRTNTNGCLILIQGCGVVRAGQWSRSCCINESLDIGAMFSYMSKAKEHNLSVIILNPNQTSYIDEEEDILENRNEDLLPFYLSSKPLPHSSSKPIPNLSTSYEHILYAYDNIISEFSPARKLYIVAHSAGGDNLMHLLRQREDLILSRLAKIAFIDSIHSISVSDTDEIKDFLKLNAIHFIASDKPMGEVIQLSKSPICREASAGHTKHEYTSGSCINGVFDFFF</sequence>
<dbReference type="InterPro" id="IPR048263">
    <property type="entry name" value="Arb2"/>
</dbReference>
<feature type="domain" description="Arb2" evidence="1">
    <location>
        <begin position="86"/>
        <end position="351"/>
    </location>
</feature>
<protein>
    <recommendedName>
        <fullName evidence="1">Arb2 domain-containing protein</fullName>
    </recommendedName>
</protein>
<organism evidence="2 3">
    <name type="scientific">Adineta steineri</name>
    <dbReference type="NCBI Taxonomy" id="433720"/>
    <lineage>
        <taxon>Eukaryota</taxon>
        <taxon>Metazoa</taxon>
        <taxon>Spiralia</taxon>
        <taxon>Gnathifera</taxon>
        <taxon>Rotifera</taxon>
        <taxon>Eurotatoria</taxon>
        <taxon>Bdelloidea</taxon>
        <taxon>Adinetida</taxon>
        <taxon>Adinetidae</taxon>
        <taxon>Adineta</taxon>
    </lineage>
</organism>
<dbReference type="AlphaFoldDB" id="A0A818M8V7"/>
<gene>
    <name evidence="2" type="ORF">OXD698_LOCUS5821</name>
</gene>
<reference evidence="2" key="1">
    <citation type="submission" date="2021-02" db="EMBL/GenBank/DDBJ databases">
        <authorList>
            <person name="Nowell W R."/>
        </authorList>
    </citation>
    <scope>NUCLEOTIDE SEQUENCE</scope>
</reference>
<dbReference type="InterPro" id="IPR053858">
    <property type="entry name" value="Arb2_dom"/>
</dbReference>
<dbReference type="Pfam" id="PF22749">
    <property type="entry name" value="Arb2"/>
    <property type="match status" value="1"/>
</dbReference>
<dbReference type="Proteomes" id="UP000663844">
    <property type="component" value="Unassembled WGS sequence"/>
</dbReference>
<evidence type="ECO:0000313" key="3">
    <source>
        <dbReference type="Proteomes" id="UP000663844"/>
    </source>
</evidence>
<dbReference type="EMBL" id="CAJOAZ010000244">
    <property type="protein sequence ID" value="CAF3589232.1"/>
    <property type="molecule type" value="Genomic_DNA"/>
</dbReference>
<dbReference type="GO" id="GO:0031048">
    <property type="term" value="P:regulatory ncRNA-mediated heterochromatin formation"/>
    <property type="evidence" value="ECO:0007669"/>
    <property type="project" value="TreeGrafter"/>
</dbReference>
<dbReference type="GO" id="GO:0035197">
    <property type="term" value="F:siRNA binding"/>
    <property type="evidence" value="ECO:0007669"/>
    <property type="project" value="TreeGrafter"/>
</dbReference>
<comment type="caution">
    <text evidence="2">The sequence shown here is derived from an EMBL/GenBank/DDBJ whole genome shotgun (WGS) entry which is preliminary data.</text>
</comment>
<dbReference type="InterPro" id="IPR029058">
    <property type="entry name" value="AB_hydrolase_fold"/>
</dbReference>